<evidence type="ECO:0000313" key="3">
    <source>
        <dbReference type="Proteomes" id="UP001143349"/>
    </source>
</evidence>
<reference evidence="2" key="2">
    <citation type="submission" date="2023-01" db="EMBL/GenBank/DDBJ databases">
        <authorList>
            <person name="Sun Q."/>
            <person name="Evtushenko L."/>
        </authorList>
    </citation>
    <scope>NUCLEOTIDE SEQUENCE</scope>
    <source>
        <strain evidence="2">VKM B-2222</strain>
    </source>
</reference>
<dbReference type="InterPro" id="IPR002645">
    <property type="entry name" value="STAS_dom"/>
</dbReference>
<organism evidence="2 3">
    <name type="scientific">Paracoccus kondratievae</name>
    <dbReference type="NCBI Taxonomy" id="135740"/>
    <lineage>
        <taxon>Bacteria</taxon>
        <taxon>Pseudomonadati</taxon>
        <taxon>Pseudomonadota</taxon>
        <taxon>Alphaproteobacteria</taxon>
        <taxon>Rhodobacterales</taxon>
        <taxon>Paracoccaceae</taxon>
        <taxon>Paracoccus</taxon>
    </lineage>
</organism>
<dbReference type="SUPFAM" id="SSF52091">
    <property type="entry name" value="SpoIIaa-like"/>
    <property type="match status" value="1"/>
</dbReference>
<dbReference type="AlphaFoldDB" id="A0AAD3NWD0"/>
<sequence length="64" mass="7002">MIIDISRAHIRDTSSVQALNTAILKFRRNAAEVEVVGMNQASETIVDKLAIHDKPGAMDSLMAH</sequence>
<proteinExistence type="predicted"/>
<comment type="caution">
    <text evidence="2">The sequence shown here is derived from an EMBL/GenBank/DDBJ whole genome shotgun (WGS) entry which is preliminary data.</text>
</comment>
<protein>
    <recommendedName>
        <fullName evidence="1">STAS domain-containing protein</fullName>
    </recommendedName>
</protein>
<feature type="domain" description="STAS" evidence="1">
    <location>
        <begin position="1"/>
        <end position="64"/>
    </location>
</feature>
<evidence type="ECO:0000313" key="2">
    <source>
        <dbReference type="EMBL" id="GLK62886.1"/>
    </source>
</evidence>
<keyword evidence="3" id="KW-1185">Reference proteome</keyword>
<evidence type="ECO:0000259" key="1">
    <source>
        <dbReference type="PROSITE" id="PS50801"/>
    </source>
</evidence>
<name>A0AAD3NWD0_9RHOB</name>
<dbReference type="Pfam" id="PF01740">
    <property type="entry name" value="STAS"/>
    <property type="match status" value="1"/>
</dbReference>
<accession>A0AAD3NWD0</accession>
<dbReference type="InterPro" id="IPR036513">
    <property type="entry name" value="STAS_dom_sf"/>
</dbReference>
<dbReference type="Gene3D" id="3.30.750.24">
    <property type="entry name" value="STAS domain"/>
    <property type="match status" value="1"/>
</dbReference>
<reference evidence="2" key="1">
    <citation type="journal article" date="2014" name="Int. J. Syst. Evol. Microbiol.">
        <title>Complete genome sequence of Corynebacterium casei LMG S-19264T (=DSM 44701T), isolated from a smear-ripened cheese.</title>
        <authorList>
            <consortium name="US DOE Joint Genome Institute (JGI-PGF)"/>
            <person name="Walter F."/>
            <person name="Albersmeier A."/>
            <person name="Kalinowski J."/>
            <person name="Ruckert C."/>
        </authorList>
    </citation>
    <scope>NUCLEOTIDE SEQUENCE</scope>
    <source>
        <strain evidence="2">VKM B-2222</strain>
    </source>
</reference>
<dbReference type="EMBL" id="BSFH01000008">
    <property type="protein sequence ID" value="GLK62886.1"/>
    <property type="molecule type" value="Genomic_DNA"/>
</dbReference>
<dbReference type="PROSITE" id="PS50801">
    <property type="entry name" value="STAS"/>
    <property type="match status" value="1"/>
</dbReference>
<dbReference type="Proteomes" id="UP001143349">
    <property type="component" value="Unassembled WGS sequence"/>
</dbReference>
<gene>
    <name evidence="2" type="ORF">GCM10017635_03550</name>
</gene>